<dbReference type="GO" id="GO:0016791">
    <property type="term" value="F:phosphatase activity"/>
    <property type="evidence" value="ECO:0007669"/>
    <property type="project" value="TreeGrafter"/>
</dbReference>
<sequence>MKILILTSVVFFSFISADDHQLPLVSTTISPNTEFVIFGTRHGNRNPETFLNGIDRSWGQEGSLELTSVGKRQSYGLGLELRKFIGNLTTNNFNTSEVKYYSSSANRCQMTLQVAIARIHPPESWNDWNTQRFDDWSPIPYTISDPILRMYSVKSCKKSDEVWAPIDNDDIPELENLKNDNSQVLQYLSQETGWNMTANLGKAADLADNLIQMDFYNTSYPIWLTQPKINGYNESELKKTIMEFAEIHPRSCAYYYPCRYLMGGFWLDDIINKLNDAESSKNALKVIGYASHTEVTLSVMKLMGIEREEVTTSAGFVIEFRRRPNAAIRILNHDPNPIDTHVIYPSNLTKELSDVQESDGFIRLADFIRIVRPESYADWPKQCDAPSCALDNPNGDFSSSASFSSNLFILIASIVLANIIN</sequence>
<dbReference type="PANTHER" id="PTHR11567:SF29">
    <property type="entry name" value="ACID PHOSPHATASE FAMILY"/>
    <property type="match status" value="1"/>
</dbReference>
<dbReference type="Pfam" id="PF00328">
    <property type="entry name" value="His_Phos_2"/>
    <property type="match status" value="1"/>
</dbReference>
<dbReference type="Gene3D" id="3.40.50.1240">
    <property type="entry name" value="Phosphoglycerate mutase-like"/>
    <property type="match status" value="1"/>
</dbReference>
<keyword evidence="2" id="KW-0732">Signal</keyword>
<reference evidence="4" key="1">
    <citation type="submission" date="2016-11" db="UniProtKB">
        <authorList>
            <consortium name="WormBaseParasite"/>
        </authorList>
    </citation>
    <scope>IDENTIFICATION</scope>
</reference>
<dbReference type="AlphaFoldDB" id="A0A1I7SYU5"/>
<dbReference type="STRING" id="1561998.A0A1I7SYU5"/>
<dbReference type="CDD" id="cd07061">
    <property type="entry name" value="HP_HAP_like"/>
    <property type="match status" value="1"/>
</dbReference>
<feature type="chain" id="PRO_5009306867" evidence="2">
    <location>
        <begin position="18"/>
        <end position="421"/>
    </location>
</feature>
<dbReference type="eggNOG" id="KOG3720">
    <property type="taxonomic scope" value="Eukaryota"/>
</dbReference>
<organism evidence="3 4">
    <name type="scientific">Caenorhabditis tropicalis</name>
    <dbReference type="NCBI Taxonomy" id="1561998"/>
    <lineage>
        <taxon>Eukaryota</taxon>
        <taxon>Metazoa</taxon>
        <taxon>Ecdysozoa</taxon>
        <taxon>Nematoda</taxon>
        <taxon>Chromadorea</taxon>
        <taxon>Rhabditida</taxon>
        <taxon>Rhabditina</taxon>
        <taxon>Rhabditomorpha</taxon>
        <taxon>Rhabditoidea</taxon>
        <taxon>Rhabditidae</taxon>
        <taxon>Peloderinae</taxon>
        <taxon>Caenorhabditis</taxon>
    </lineage>
</organism>
<dbReference type="WBParaSite" id="Csp11.Scaffold354.g871.t1">
    <property type="protein sequence ID" value="Csp11.Scaffold354.g871.t1"/>
    <property type="gene ID" value="Csp11.Scaffold354.g871"/>
</dbReference>
<name>A0A1I7SYU5_9PELO</name>
<dbReference type="InterPro" id="IPR029033">
    <property type="entry name" value="His_PPase_superfam"/>
</dbReference>
<dbReference type="InterPro" id="IPR000560">
    <property type="entry name" value="His_Pase_clade-2"/>
</dbReference>
<feature type="signal peptide" evidence="2">
    <location>
        <begin position="1"/>
        <end position="17"/>
    </location>
</feature>
<comment type="similarity">
    <text evidence="1">Belongs to the histidine acid phosphatase family.</text>
</comment>
<proteinExistence type="inferred from homology"/>
<evidence type="ECO:0000256" key="1">
    <source>
        <dbReference type="ARBA" id="ARBA00005375"/>
    </source>
</evidence>
<dbReference type="PANTHER" id="PTHR11567">
    <property type="entry name" value="ACID PHOSPHATASE-RELATED"/>
    <property type="match status" value="1"/>
</dbReference>
<accession>A0A1I7SYU5</accession>
<dbReference type="SUPFAM" id="SSF53254">
    <property type="entry name" value="Phosphoglycerate mutase-like"/>
    <property type="match status" value="1"/>
</dbReference>
<keyword evidence="3" id="KW-1185">Reference proteome</keyword>
<evidence type="ECO:0000313" key="3">
    <source>
        <dbReference type="Proteomes" id="UP000095282"/>
    </source>
</evidence>
<evidence type="ECO:0000256" key="2">
    <source>
        <dbReference type="SAM" id="SignalP"/>
    </source>
</evidence>
<dbReference type="InterPro" id="IPR050645">
    <property type="entry name" value="Histidine_acid_phosphatase"/>
</dbReference>
<evidence type="ECO:0000313" key="4">
    <source>
        <dbReference type="WBParaSite" id="Csp11.Scaffold354.g871.t1"/>
    </source>
</evidence>
<protein>
    <submittedName>
        <fullName evidence="4">Prostatic acid phosphatase</fullName>
    </submittedName>
</protein>
<dbReference type="Proteomes" id="UP000095282">
    <property type="component" value="Unplaced"/>
</dbReference>